<dbReference type="SMART" id="SM00912">
    <property type="entry name" value="Haemagg_act"/>
    <property type="match status" value="1"/>
</dbReference>
<dbReference type="InterPro" id="IPR012334">
    <property type="entry name" value="Pectin_lyas_fold"/>
</dbReference>
<dbReference type="Pfam" id="PF18886">
    <property type="entry name" value="DUF5649"/>
    <property type="match status" value="6"/>
</dbReference>
<dbReference type="EMBL" id="DS989854">
    <property type="protein sequence ID" value="EDX74231.1"/>
    <property type="molecule type" value="Genomic_DNA"/>
</dbReference>
<feature type="domain" description="Filamentous haemagglutinin FhaB/tRNA nuclease CdiA-like TPS" evidence="2">
    <location>
        <begin position="51"/>
        <end position="160"/>
    </location>
</feature>
<dbReference type="InterPro" id="IPR043709">
    <property type="entry name" value="DUF5649"/>
</dbReference>
<dbReference type="HOGENOM" id="CLU_001325_1_0_3"/>
<protein>
    <submittedName>
        <fullName evidence="3">Filamentous haemagglutinin family N-terminal domain protein</fullName>
    </submittedName>
</protein>
<dbReference type="Proteomes" id="UP000003835">
    <property type="component" value="Unassembled WGS sequence"/>
</dbReference>
<dbReference type="InterPro" id="IPR043710">
    <property type="entry name" value="DUF5650"/>
</dbReference>
<evidence type="ECO:0000313" key="4">
    <source>
        <dbReference type="Proteomes" id="UP000003835"/>
    </source>
</evidence>
<accession>B4VV67</accession>
<keyword evidence="1" id="KW-0812">Transmembrane</keyword>
<evidence type="ECO:0000256" key="1">
    <source>
        <dbReference type="SAM" id="Phobius"/>
    </source>
</evidence>
<feature type="transmembrane region" description="Helical" evidence="1">
    <location>
        <begin position="18"/>
        <end position="38"/>
    </location>
</feature>
<name>B4VV67_9CYAN</name>
<evidence type="ECO:0000259" key="2">
    <source>
        <dbReference type="SMART" id="SM00912"/>
    </source>
</evidence>
<sequence>MFWENTAAMASTTNLKGFLWLGLFPFLSMGCWFSGGLYNASAQILPDNTLGAESSRITNVSDIRELIEGGAIRGSHLFHSFEAFNIGEGQEAYFANPVGIESIFSRVTGNDPSAILGTLGVNGAANLFFLNPNGIIFGENAQLDIRGSFVASTANRLVFDNGVEFSATNPESAPLLTINLTPGLQYGQQQPAAVVNTGNLVVGEGENLTLVGGTVLNVGQLSAPGGTISVAAVPSQSLIQLDLTGQVNSVDLLFDNDTGEVLSSASGLATLLENAGLTQANIPIDFHVGTVAILGSVNAANPLGTGGEVNMTGNRIQLLNGVIDSGGVTGGEINLTSTFLENRGQIQADGERGGSLNIKVSNFLDTGVLSATGSAGDGGTIQVDYQGTVIQTASALTTVTGNEKAGRIRFQGGRVLTTSGNLQAQGEFGGEIQLFGERLQLLGTQVNASGNQGGGEILVGGDYQGNTVGAENAEYTVVNHGTTLQADGLTVGDGGKVIVWADGETDFYGSLTARGGELGGNGGVLEVSGKERLVFGGLGDASAVNGVAGELLLDPKNITIDTAVTGNSFQLFDPNPALGNQFGYRTAVLANNNIVVGSPYDDLMAEDAGVVYLFDSITGTLLGSIHGANPEDRFGGSSFNVDVTALSNGNYVFGNPDADIGGVENAGTVILANGSTGAEISRISGTHPNDFFGLDAIIALSNNNYVFGNPDADIGGVENAGTVILANGSTGAEINRISGTHPNDNFGLGEITALSNGNYVFGNPDAEIGGVENAGTVILANGSTGAEINRISGTNLDDNFGLGEITALSNGNYVFGNSRAEIGGVSHAGTVILADGTTGVEINRISGTNIEQFGDGEITALSNGNYVFGNSGADSGGVFFAGTVILANGTTGAEIRRISGTHLGDSFGSDEITALSNGNYVFGNPGAEIGGVKGAGTVILANGTTGAEISRISGTHLGDSFGSDEITALSNGNYVFGNSRAEIGGVKGAGTVILANGTTGAEISRISGTNLNDSFGSDEITALSNGNYVFGNPFAEIGGVSNAGTVILVNGTTGAEISRISSNNLFGKITALSNGNYLVANPLATGGGRVDIGIANPNSLTHSYFPNRNITLTPSIITSITDTGTAVTLQANNDITVNQIIITDNPTGIGGSLSLQAGRNILLNADITTDNGNLSLFANQPLASGVINLEREPGAAEITMQPGTTINTGFGNVSIQLDTGEGLTHNAIGTVTLGNINAENLTVNSAGAILGNGILTINSDATFTSTLANAGNVSVTNTNPTTIGYSIIGGNFRLNSAFPISQVPGEPLQVSGNISVNGGSSNPLINNIGLPSSPIQQNGDLIISQVGTVNLPTNTVTGNLTVNSLPEAVLSFNAVLDNPAITLNQANSFGGTLRFRTSKDAISTTGIPGITQSGTQIVVGTATFRADAGNINLTDSANEFGTLSFTGNDVSISANNDTTLLTSTATGNLTLNSGGIISQIGGLTVAGDASFTTTLPNAGNVILTNQNATVLGNSLIGGHLTLDSGGSISQLPGERLQVAGETTILNPASNPNLETNGSIIPRLNLPNGDVIITEVGTINLEGETFSGNLTVNSLASALQFIPGSVYENPAIILTDSTNNFGGTLRFTTDAPTTIVESGTPGIIQSGSLGVSGTATFNAENGNITLNDSNNQFGNLAFTGQDISIRDNGTTNLLNSTATGNLTLISDSGITQNGNLIVTGTSDFTTLQADAPITLTNNNQLTGDIRFTTKGTGNVTLLNTLANTQLAASNVSGDFTITSGGAITQTEPLNLTGLTTFNAGNSDIILNQNNDLNRLGINGGRTVIINDSNDINLINSSVSGSLNVNAIGDITSQDIFNPSGAIKLTSTNGSIDTTAGTLSTFSLGAGGAINLSAQGNITFDTLDARGVDIASGNITLTSQGRIASANGFIRSSTSGLGKAGDINIQAESVSFTDRTILSASTLGSGEGGTININTDEFVELLNGSLVRTRAIENGDAGDVTVNTQRFIVKNTRSETNQATGINTGTAQGSSGAGGNLTINASESVELIGNQPGTFIPDINQVGSVAFAAETLTGVATTIEGSGNAGNLTINTGQLTIQDRAGISTSTLQNSTGNGGELRLNVSESITLQRNAGIATATLSSGDGGNLIVDAGQITLTDGSLISADTVINASGDAGDIEITTNQLNIFNGSRIGAATVNEGASGDVTIKATNSVNVIGTSANGEVPSGIFTETRGAGDAGDLTLQTQQLQVRDGAQITAATSGGKGGRIQVTADTLEATNRGQLSTTTAATNDAGDIILEINDTITLTGKDSGLFANTMRGSTGNGGSIFSNSRTLTLDNSATIAVNSQGSGEGGNIQLDGSSLSLDNGSTISAETTSNQGGNITLGIDNLLLLRHGSKISTTAGTDQAGGDGGNIIINADFITGIPEEDSDITANAFSGKGGQINITTNRVIGLEFRENLTPLSDITASSEIGVDGEVVIDDLGIDPVQGAVELPTDTESPPLTQGCQPGEDGRGRFVNTERGGIPPSPSDPISSSVGWEDIQPATFEEQQSEETTAPKVIVEAQGWYVNERGEVILYANRPSTSRVFTCQ</sequence>
<dbReference type="Gene3D" id="2.160.20.10">
    <property type="entry name" value="Single-stranded right-handed beta-helix, Pectin lyase-like"/>
    <property type="match status" value="3"/>
</dbReference>
<dbReference type="NCBIfam" id="TIGR01901">
    <property type="entry name" value="adhes_NPXG"/>
    <property type="match status" value="1"/>
</dbReference>
<gene>
    <name evidence="3" type="ORF">MC7420_4216</name>
</gene>
<dbReference type="InterPro" id="IPR011050">
    <property type="entry name" value="Pectin_lyase_fold/virulence"/>
</dbReference>
<dbReference type="Pfam" id="PF18888">
    <property type="entry name" value="DUF5650"/>
    <property type="match status" value="8"/>
</dbReference>
<dbReference type="STRING" id="118168.MC7420_4216"/>
<proteinExistence type="predicted"/>
<keyword evidence="4" id="KW-1185">Reference proteome</keyword>
<dbReference type="SUPFAM" id="SSF51126">
    <property type="entry name" value="Pectin lyase-like"/>
    <property type="match status" value="3"/>
</dbReference>
<keyword evidence="1" id="KW-1133">Transmembrane helix</keyword>
<dbReference type="InterPro" id="IPR008638">
    <property type="entry name" value="FhaB/CdiA-like_TPS"/>
</dbReference>
<dbReference type="eggNOG" id="COG3210">
    <property type="taxonomic scope" value="Bacteria"/>
</dbReference>
<evidence type="ECO:0000313" key="3">
    <source>
        <dbReference type="EMBL" id="EDX74231.1"/>
    </source>
</evidence>
<organism evidence="3 4">
    <name type="scientific">Coleofasciculus chthonoplastes PCC 7420</name>
    <dbReference type="NCBI Taxonomy" id="118168"/>
    <lineage>
        <taxon>Bacteria</taxon>
        <taxon>Bacillati</taxon>
        <taxon>Cyanobacteriota</taxon>
        <taxon>Cyanophyceae</taxon>
        <taxon>Coleofasciculales</taxon>
        <taxon>Coleofasciculaceae</taxon>
        <taxon>Coleofasciculus</taxon>
    </lineage>
</organism>
<keyword evidence="1" id="KW-0472">Membrane</keyword>
<reference evidence="3 4" key="1">
    <citation type="submission" date="2008-07" db="EMBL/GenBank/DDBJ databases">
        <authorList>
            <person name="Tandeau de Marsac N."/>
            <person name="Ferriera S."/>
            <person name="Johnson J."/>
            <person name="Kravitz S."/>
            <person name="Beeson K."/>
            <person name="Sutton G."/>
            <person name="Rogers Y.-H."/>
            <person name="Friedman R."/>
            <person name="Frazier M."/>
            <person name="Venter J.C."/>
        </authorList>
    </citation>
    <scope>NUCLEOTIDE SEQUENCE [LARGE SCALE GENOMIC DNA]</scope>
    <source>
        <strain evidence="3 4">PCC 7420</strain>
    </source>
</reference>
<dbReference type="Pfam" id="PF05860">
    <property type="entry name" value="TPS"/>
    <property type="match status" value="1"/>
</dbReference>